<evidence type="ECO:0000256" key="6">
    <source>
        <dbReference type="ARBA" id="ARBA00023170"/>
    </source>
</evidence>
<dbReference type="NCBIfam" id="TIGR00229">
    <property type="entry name" value="sensory_box"/>
    <property type="match status" value="1"/>
</dbReference>
<accession>A0A126WYD9</accession>
<evidence type="ECO:0000256" key="7">
    <source>
        <dbReference type="SAM" id="MobiDB-lite"/>
    </source>
</evidence>
<evidence type="ECO:0000313" key="9">
    <source>
        <dbReference type="EMBL" id="AML77334.1"/>
    </source>
</evidence>
<dbReference type="PANTHER" id="PTHR47429:SF2">
    <property type="entry name" value="PROTEIN TWIN LOV 1"/>
    <property type="match status" value="1"/>
</dbReference>
<keyword evidence="6" id="KW-0675">Receptor</keyword>
<keyword evidence="3" id="KW-0285">Flavoprotein</keyword>
<protein>
    <submittedName>
        <fullName evidence="9">Putative LOV domain-containing protein</fullName>
    </submittedName>
</protein>
<evidence type="ECO:0000259" key="8">
    <source>
        <dbReference type="PROSITE" id="PS50112"/>
    </source>
</evidence>
<name>A0A126WYD9_ONOSE</name>
<keyword evidence="5" id="KW-0157">Chromophore</keyword>
<keyword evidence="1" id="KW-0600">Photoreceptor protein</keyword>
<dbReference type="Gene3D" id="3.30.450.20">
    <property type="entry name" value="PAS domain"/>
    <property type="match status" value="2"/>
</dbReference>
<evidence type="ECO:0000256" key="5">
    <source>
        <dbReference type="ARBA" id="ARBA00022991"/>
    </source>
</evidence>
<dbReference type="SUPFAM" id="SSF55785">
    <property type="entry name" value="PYP-like sensor domain (PAS domain)"/>
    <property type="match status" value="2"/>
</dbReference>
<dbReference type="SMART" id="SM00091">
    <property type="entry name" value="PAS"/>
    <property type="match status" value="2"/>
</dbReference>
<dbReference type="GO" id="GO:0009881">
    <property type="term" value="F:photoreceptor activity"/>
    <property type="evidence" value="ECO:0007669"/>
    <property type="project" value="UniProtKB-KW"/>
</dbReference>
<dbReference type="PANTHER" id="PTHR47429">
    <property type="entry name" value="PROTEIN TWIN LOV 1"/>
    <property type="match status" value="1"/>
</dbReference>
<dbReference type="GO" id="GO:0005634">
    <property type="term" value="C:nucleus"/>
    <property type="evidence" value="ECO:0007669"/>
    <property type="project" value="TreeGrafter"/>
</dbReference>
<dbReference type="InterPro" id="IPR035965">
    <property type="entry name" value="PAS-like_dom_sf"/>
</dbReference>
<evidence type="ECO:0000256" key="4">
    <source>
        <dbReference type="ARBA" id="ARBA00022643"/>
    </source>
</evidence>
<keyword evidence="2" id="KW-0716">Sensory transduction</keyword>
<dbReference type="Pfam" id="PF13426">
    <property type="entry name" value="PAS_9"/>
    <property type="match status" value="2"/>
</dbReference>
<organism evidence="9">
    <name type="scientific">Onoclea sensibilis</name>
    <name type="common">Sensitive fern</name>
    <dbReference type="NCBI Taxonomy" id="3281"/>
    <lineage>
        <taxon>Eukaryota</taxon>
        <taxon>Viridiplantae</taxon>
        <taxon>Streptophyta</taxon>
        <taxon>Embryophyta</taxon>
        <taxon>Tracheophyta</taxon>
        <taxon>Polypodiopsida</taxon>
        <taxon>Polypodiidae</taxon>
        <taxon>Polypodiales</taxon>
        <taxon>Aspleniineae</taxon>
        <taxon>Onocleaceae</taxon>
        <taxon>Onoclea</taxon>
    </lineage>
</organism>
<sequence>MGRRLCTPSPVPTSSSAQSGTESRVPTPSPTMLAPISQSVIDSMSQSYDASVQQSLKKLHHHSFVITDPHLHGHPIIYASDAFLHMSGYLAEEVLGRNPKFLQGLDTDRQSVCQIRDSVREGKPCHVVLLNYTKQGWPFQIVLHMAPVFSQNDGRLLHFVGVQTPLFNCPTGLEKQPVQSAPTLLGLLKGPYAFLGQKGLLNTENAGCLGYLPYSNGHLQAGSCTGSQKKKKLKVALTVLQLVIHELTKSSELKSAEVLRSRYLSENAETALCSSLTLALTRIQQSFVISNPNLRGMPVVYASDMFLRLTGYQKEEVIGRNCRFLEGQDTDARVVQQLRDCIKAEKACTVQVLNYRKDGSPFWNLLHVAPVRDHTAKIAYFVGVQWELGSDCCQTSDIAPVMQQLGAVGAIKVAVRSLRGQGLCRNKKAC</sequence>
<keyword evidence="4" id="KW-0288">FMN</keyword>
<dbReference type="EMBL" id="KU699362">
    <property type="protein sequence ID" value="AML77334.1"/>
    <property type="molecule type" value="mRNA"/>
</dbReference>
<dbReference type="PROSITE" id="PS50112">
    <property type="entry name" value="PAS"/>
    <property type="match status" value="2"/>
</dbReference>
<evidence type="ECO:0000256" key="3">
    <source>
        <dbReference type="ARBA" id="ARBA00022630"/>
    </source>
</evidence>
<feature type="region of interest" description="Disordered" evidence="7">
    <location>
        <begin position="1"/>
        <end position="30"/>
    </location>
</feature>
<dbReference type="InterPro" id="IPR001610">
    <property type="entry name" value="PAC"/>
</dbReference>
<reference evidence="9" key="1">
    <citation type="journal article" date="2016" name="Proc. Natl. Acad. Sci. U.S.A.">
        <title>Functional and topological diversity of LOV domain photoreceptors.</title>
        <authorList>
            <person name="Glantz S.T."/>
            <person name="Carpenter E.J."/>
            <person name="Melkonian M."/>
            <person name="Gardner K.H."/>
            <person name="Boyden E.S."/>
            <person name="Wong G.K."/>
            <person name="Chow B.Y."/>
        </authorList>
    </citation>
    <scope>NUCLEOTIDE SEQUENCE</scope>
    <source>
        <strain evidence="9">HTFH_2041632</strain>
    </source>
</reference>
<dbReference type="InterPro" id="IPR000014">
    <property type="entry name" value="PAS"/>
</dbReference>
<feature type="domain" description="PAS" evidence="8">
    <location>
        <begin position="293"/>
        <end position="345"/>
    </location>
</feature>
<evidence type="ECO:0000256" key="2">
    <source>
        <dbReference type="ARBA" id="ARBA00022606"/>
    </source>
</evidence>
<dbReference type="AlphaFoldDB" id="A0A126WYD9"/>
<feature type="domain" description="PAS" evidence="8">
    <location>
        <begin position="76"/>
        <end position="98"/>
    </location>
</feature>
<dbReference type="CDD" id="cd00130">
    <property type="entry name" value="PAS"/>
    <property type="match status" value="2"/>
</dbReference>
<dbReference type="SMART" id="SM00086">
    <property type="entry name" value="PAC"/>
    <property type="match status" value="2"/>
</dbReference>
<evidence type="ECO:0000256" key="1">
    <source>
        <dbReference type="ARBA" id="ARBA00022543"/>
    </source>
</evidence>
<feature type="compositionally biased region" description="Polar residues" evidence="7">
    <location>
        <begin position="12"/>
        <end position="26"/>
    </location>
</feature>
<proteinExistence type="evidence at transcript level"/>
<dbReference type="GO" id="GO:0009637">
    <property type="term" value="P:response to blue light"/>
    <property type="evidence" value="ECO:0007669"/>
    <property type="project" value="UniProtKB-ARBA"/>
</dbReference>